<dbReference type="EMBL" id="CP042469">
    <property type="protein sequence ID" value="QOX64555.1"/>
    <property type="molecule type" value="Genomic_DNA"/>
</dbReference>
<organism evidence="1 2">
    <name type="scientific">Anoxybacterium hadale</name>
    <dbReference type="NCBI Taxonomy" id="3408580"/>
    <lineage>
        <taxon>Bacteria</taxon>
        <taxon>Bacillati</taxon>
        <taxon>Bacillota</taxon>
        <taxon>Clostridia</taxon>
        <taxon>Peptostreptococcales</taxon>
        <taxon>Anaerovoracaceae</taxon>
        <taxon>Anoxybacterium</taxon>
    </lineage>
</organism>
<accession>A0ACD1ADL7</accession>
<keyword evidence="1" id="KW-0418">Kinase</keyword>
<evidence type="ECO:0000313" key="2">
    <source>
        <dbReference type="Proteomes" id="UP000594014"/>
    </source>
</evidence>
<dbReference type="Proteomes" id="UP000594014">
    <property type="component" value="Chromosome"/>
</dbReference>
<protein>
    <submittedName>
        <fullName evidence="1">PAS domain-containing sensor histidine kinase</fullName>
    </submittedName>
</protein>
<keyword evidence="2" id="KW-1185">Reference proteome</keyword>
<gene>
    <name evidence="1" type="ORF">FRZ06_15000</name>
</gene>
<sequence length="449" mass="51999">MNDFIATSKENEKMPNQINKIIRDKTQVNQYMRKYFKELSVVKCISDGLVVIDKFHRLYFLNESGKEFYFKPDSIKFYEDVFYGTSYYDMEGSQLNLETLPGARALSGETIANESIKIVRPDKTLYCSINGNPVYDENNVLIFAVLCIRDTTENMLNYMKIEQQRERLLKVEQEKNEALESSMKLKDDFLYLITHEFRTPISVINSALQAIELLCSKEITTNISKYLKTIRQNTFRQLRLVDNLLDNIRYGSGNFKFHFTRFDIVYATLEIIRSVEPYSKQKEIQLDFNSELIEKFVIMDEEKYERILLNLLSNALKFTPSGKRVTIMLTADTVTDSKMLCVSVKDEGIGIPKEMQQKIFERFGQVDGVLSRKNEGTGIGLHLVKQIVHSLSGDIKLESQEGEGSTFSIYLPIGLRESIKETSVLKEDENENCRIERAVSIEFSDIYYN</sequence>
<proteinExistence type="predicted"/>
<reference evidence="1" key="1">
    <citation type="submission" date="2019-08" db="EMBL/GenBank/DDBJ databases">
        <title>Genome sequence of Clostridiales bacterium MT110.</title>
        <authorList>
            <person name="Cao J."/>
        </authorList>
    </citation>
    <scope>NUCLEOTIDE SEQUENCE</scope>
    <source>
        <strain evidence="1">MT110</strain>
    </source>
</reference>
<name>A0ACD1ADL7_9FIRM</name>
<keyword evidence="1" id="KW-0808">Transferase</keyword>
<evidence type="ECO:0000313" key="1">
    <source>
        <dbReference type="EMBL" id="QOX64555.1"/>
    </source>
</evidence>